<evidence type="ECO:0000259" key="3">
    <source>
        <dbReference type="PROSITE" id="PS51029"/>
    </source>
</evidence>
<dbReference type="Pfam" id="PF10545">
    <property type="entry name" value="MADF_DNA_bdg"/>
    <property type="match status" value="1"/>
</dbReference>
<evidence type="ECO:0000256" key="2">
    <source>
        <dbReference type="SAM" id="MobiDB-lite"/>
    </source>
</evidence>
<evidence type="ECO:0000256" key="1">
    <source>
        <dbReference type="PROSITE-ProRule" id="PRU00371"/>
    </source>
</evidence>
<feature type="domain" description="MADF" evidence="3">
    <location>
        <begin position="78"/>
        <end position="174"/>
    </location>
</feature>
<dbReference type="GO" id="GO:0006357">
    <property type="term" value="P:regulation of transcription by RNA polymerase II"/>
    <property type="evidence" value="ECO:0007669"/>
    <property type="project" value="TreeGrafter"/>
</dbReference>
<feature type="region of interest" description="Disordered" evidence="2">
    <location>
        <begin position="173"/>
        <end position="220"/>
    </location>
</feature>
<dbReference type="PANTHER" id="PTHR12243:SF60">
    <property type="entry name" value="SI:CH211-15D5.12-RELATED"/>
    <property type="match status" value="1"/>
</dbReference>
<dbReference type="Proteomes" id="UP000838756">
    <property type="component" value="Unassembled WGS sequence"/>
</dbReference>
<evidence type="ECO:0000313" key="5">
    <source>
        <dbReference type="EMBL" id="CAH2268840.1"/>
    </source>
</evidence>
<dbReference type="EMBL" id="CAKXAJ010026481">
    <property type="protein sequence ID" value="CAH2268840.1"/>
    <property type="molecule type" value="Genomic_DNA"/>
</dbReference>
<comment type="caution">
    <text evidence="5">The sequence shown here is derived from an EMBL/GenBank/DDBJ whole genome shotgun (WGS) entry which is preliminary data.</text>
</comment>
<comment type="subcellular location">
    <subcellularLocation>
        <location evidence="1">Nucleus</location>
    </subcellularLocation>
</comment>
<dbReference type="PANTHER" id="PTHR12243">
    <property type="entry name" value="MADF DOMAIN TRANSCRIPTION FACTOR"/>
    <property type="match status" value="1"/>
</dbReference>
<name>A0A8S4SK47_9NEOP</name>
<protein>
    <submittedName>
        <fullName evidence="5">Jg27168 protein</fullName>
    </submittedName>
</protein>
<dbReference type="PROSITE" id="PS51029">
    <property type="entry name" value="MADF"/>
    <property type="match status" value="1"/>
</dbReference>
<evidence type="ECO:0000313" key="6">
    <source>
        <dbReference type="Proteomes" id="UP000838756"/>
    </source>
</evidence>
<gene>
    <name evidence="5" type="primary">jg27168</name>
    <name evidence="5" type="ORF">PAEG_LOCUS27151</name>
</gene>
<sequence>MIVGPTYITNVNSFRNYFKESCVAERPGGGDSAVRRLTIAVCDVAAPACSGCGLGPSTLCRPYSIKVNMSTYSLDAEKFIAEIKKHRELWDVDSKGKPFRNSAKEKAWCAVARVFIQDFDALTKPEQAEVYRKLYNKWRNIRDAYVRNVRSTRVNKSGGYIFMKQLTFLDTRYKPNPNGSNKCDDQSNDPTSDEEDDANNENNSGESDEPSVIEHLKRRRVSKKRKKIEIVNTSSTDTGYVDESRRKNWPTIEIVDPAMSTMTTMPCSEFENPISMSRLNEEVGSEVVSVATFDEDRSFFDSLLPAVREFDMDQKLKFRYEVLRTIKDIRSSDQSQACKPEPTSAYYIE</sequence>
<dbReference type="AlphaFoldDB" id="A0A8S4SK47"/>
<dbReference type="InterPro" id="IPR006578">
    <property type="entry name" value="MADF-dom"/>
</dbReference>
<keyword evidence="6" id="KW-1185">Reference proteome</keyword>
<proteinExistence type="predicted"/>
<organism evidence="5 6">
    <name type="scientific">Pararge aegeria aegeria</name>
    <dbReference type="NCBI Taxonomy" id="348720"/>
    <lineage>
        <taxon>Eukaryota</taxon>
        <taxon>Metazoa</taxon>
        <taxon>Ecdysozoa</taxon>
        <taxon>Arthropoda</taxon>
        <taxon>Hexapoda</taxon>
        <taxon>Insecta</taxon>
        <taxon>Pterygota</taxon>
        <taxon>Neoptera</taxon>
        <taxon>Endopterygota</taxon>
        <taxon>Lepidoptera</taxon>
        <taxon>Glossata</taxon>
        <taxon>Ditrysia</taxon>
        <taxon>Papilionoidea</taxon>
        <taxon>Nymphalidae</taxon>
        <taxon>Satyrinae</taxon>
        <taxon>Satyrini</taxon>
        <taxon>Parargina</taxon>
        <taxon>Pararge</taxon>
    </lineage>
</organism>
<dbReference type="GO" id="GO:0005634">
    <property type="term" value="C:nucleus"/>
    <property type="evidence" value="ECO:0007669"/>
    <property type="project" value="UniProtKB-SubCell"/>
</dbReference>
<dbReference type="OrthoDB" id="7121166at2759"/>
<dbReference type="SMART" id="SM00595">
    <property type="entry name" value="MADF"/>
    <property type="match status" value="1"/>
</dbReference>
<keyword evidence="1" id="KW-0539">Nucleus</keyword>
<dbReference type="InterPro" id="IPR004210">
    <property type="entry name" value="BESS_motif"/>
</dbReference>
<evidence type="ECO:0000259" key="4">
    <source>
        <dbReference type="PROSITE" id="PS51031"/>
    </source>
</evidence>
<dbReference type="PROSITE" id="PS51031">
    <property type="entry name" value="BESS"/>
    <property type="match status" value="1"/>
</dbReference>
<reference evidence="5" key="1">
    <citation type="submission" date="2022-03" db="EMBL/GenBank/DDBJ databases">
        <authorList>
            <person name="Lindestad O."/>
        </authorList>
    </citation>
    <scope>NUCLEOTIDE SEQUENCE</scope>
</reference>
<dbReference type="GO" id="GO:0003677">
    <property type="term" value="F:DNA binding"/>
    <property type="evidence" value="ECO:0007669"/>
    <property type="project" value="InterPro"/>
</dbReference>
<dbReference type="Pfam" id="PF02944">
    <property type="entry name" value="BESS"/>
    <property type="match status" value="1"/>
</dbReference>
<dbReference type="InterPro" id="IPR039353">
    <property type="entry name" value="TF_Adf1"/>
</dbReference>
<dbReference type="GO" id="GO:0005667">
    <property type="term" value="C:transcription regulator complex"/>
    <property type="evidence" value="ECO:0007669"/>
    <property type="project" value="TreeGrafter"/>
</dbReference>
<feature type="domain" description="BESS" evidence="4">
    <location>
        <begin position="293"/>
        <end position="332"/>
    </location>
</feature>
<accession>A0A8S4SK47</accession>